<proteinExistence type="predicted"/>
<dbReference type="AlphaFoldDB" id="A0A2W1JB86"/>
<feature type="transmembrane region" description="Helical" evidence="1">
    <location>
        <begin position="6"/>
        <end position="24"/>
    </location>
</feature>
<evidence type="ECO:0000256" key="1">
    <source>
        <dbReference type="SAM" id="Phobius"/>
    </source>
</evidence>
<evidence type="ECO:0000313" key="2">
    <source>
        <dbReference type="EMBL" id="PZD71360.1"/>
    </source>
</evidence>
<reference evidence="2 3" key="1">
    <citation type="journal article" date="2018" name="Sci. Rep.">
        <title>A novel species of the marine cyanobacterium Acaryochloris with a unique pigment content and lifestyle.</title>
        <authorList>
            <person name="Partensky F."/>
            <person name="Six C."/>
            <person name="Ratin M."/>
            <person name="Garczarek L."/>
            <person name="Vaulot D."/>
            <person name="Probert I."/>
            <person name="Calteau A."/>
            <person name="Gourvil P."/>
            <person name="Marie D."/>
            <person name="Grebert T."/>
            <person name="Bouchier C."/>
            <person name="Le Panse S."/>
            <person name="Gachenot M."/>
            <person name="Rodriguez F."/>
            <person name="Garrido J.L."/>
        </authorList>
    </citation>
    <scope>NUCLEOTIDE SEQUENCE [LARGE SCALE GENOMIC DNA]</scope>
    <source>
        <strain evidence="2 3">RCC1774</strain>
    </source>
</reference>
<keyword evidence="3" id="KW-1185">Reference proteome</keyword>
<dbReference type="Proteomes" id="UP000248857">
    <property type="component" value="Unassembled WGS sequence"/>
</dbReference>
<dbReference type="EMBL" id="PQWO01000018">
    <property type="protein sequence ID" value="PZD71360.1"/>
    <property type="molecule type" value="Genomic_DNA"/>
</dbReference>
<keyword evidence="1" id="KW-1133">Transmembrane helix</keyword>
<sequence length="58" mass="6643">MLFMVGTIAISLAISIFFAVVLLIRRIRAFAIVSKLWIDSDIESTDWLESGHYLEITR</sequence>
<accession>A0A2W1JB86</accession>
<keyword evidence="1" id="KW-0472">Membrane</keyword>
<keyword evidence="1" id="KW-0812">Transmembrane</keyword>
<organism evidence="2 3">
    <name type="scientific">Acaryochloris thomasi RCC1774</name>
    <dbReference type="NCBI Taxonomy" id="1764569"/>
    <lineage>
        <taxon>Bacteria</taxon>
        <taxon>Bacillati</taxon>
        <taxon>Cyanobacteriota</taxon>
        <taxon>Cyanophyceae</taxon>
        <taxon>Acaryochloridales</taxon>
        <taxon>Acaryochloridaceae</taxon>
        <taxon>Acaryochloris</taxon>
        <taxon>Acaryochloris thomasi</taxon>
    </lineage>
</organism>
<name>A0A2W1JB86_9CYAN</name>
<comment type="caution">
    <text evidence="2">The sequence shown here is derived from an EMBL/GenBank/DDBJ whole genome shotgun (WGS) entry which is preliminary data.</text>
</comment>
<protein>
    <submittedName>
        <fullName evidence="2">Uncharacterized protein</fullName>
    </submittedName>
</protein>
<gene>
    <name evidence="2" type="ORF">C1752_06639</name>
</gene>
<evidence type="ECO:0000313" key="3">
    <source>
        <dbReference type="Proteomes" id="UP000248857"/>
    </source>
</evidence>